<dbReference type="InterPro" id="IPR009620">
    <property type="entry name" value="UPF0236"/>
</dbReference>
<comment type="similarity">
    <text evidence="1">Belongs to the UPF0236 family.</text>
</comment>
<organism evidence="2 3">
    <name type="scientific">Garciella nitratireducens DSM 15102</name>
    <dbReference type="NCBI Taxonomy" id="1121911"/>
    <lineage>
        <taxon>Bacteria</taxon>
        <taxon>Bacillati</taxon>
        <taxon>Bacillota</taxon>
        <taxon>Clostridia</taxon>
        <taxon>Eubacteriales</taxon>
        <taxon>Eubacteriaceae</taxon>
        <taxon>Garciella</taxon>
    </lineage>
</organism>
<gene>
    <name evidence="2" type="ORF">SAMN02745973_01573</name>
</gene>
<sequence length="406" mass="47887">MDIIQQVIEIITKEYYENLEELVKNKENISDFIKKLQKTLNKVGVSIVRDLVEQLDESILSSNERKKNWYIERREQEKNLSTIFGVVNYKRTYYKNKKTKEYAYLSDETLGIKPHERMDISLKAEIAQRAEHLSYEKTIDSFEGDIGVYSSMTVLNSLRKIEKIENTAAPVKLNKKEISMLYIEADYIERSYDIDKIQKIYLSGDGGHWIKEGLNWIPKVEFVLDKFHLSKYIKVATAHTPYMTEYFWKYIKDNKKEDIKELFRIILEQTEEESKVQAVKKSKRYILGNWEAIMRIYNEDYIGCSAEGHVSHVLSDRLSSRPMGWSQIGADQMARLRVFTKNGGDIYDSIKEKRKQEDKMERIQRIDKRVIKSTKRKSLERLDNITIINTGKKTIINEFLKQVRGL</sequence>
<accession>A0A1T4N6C1</accession>
<dbReference type="RefSeq" id="WP_087678980.1">
    <property type="nucleotide sequence ID" value="NZ_FUWV01000009.1"/>
</dbReference>
<dbReference type="OrthoDB" id="2162583at2"/>
<evidence type="ECO:0000256" key="1">
    <source>
        <dbReference type="ARBA" id="ARBA00006539"/>
    </source>
</evidence>
<keyword evidence="3" id="KW-1185">Reference proteome</keyword>
<dbReference type="Pfam" id="PF06782">
    <property type="entry name" value="UPF0236"/>
    <property type="match status" value="1"/>
</dbReference>
<dbReference type="Proteomes" id="UP000196365">
    <property type="component" value="Unassembled WGS sequence"/>
</dbReference>
<proteinExistence type="inferred from homology"/>
<dbReference type="EMBL" id="FUWV01000009">
    <property type="protein sequence ID" value="SJZ74645.1"/>
    <property type="molecule type" value="Genomic_DNA"/>
</dbReference>
<protein>
    <submittedName>
        <fullName evidence="2">Uncharacterized protein family (UPF0236)</fullName>
    </submittedName>
</protein>
<evidence type="ECO:0000313" key="3">
    <source>
        <dbReference type="Proteomes" id="UP000196365"/>
    </source>
</evidence>
<reference evidence="2 3" key="1">
    <citation type="submission" date="2017-02" db="EMBL/GenBank/DDBJ databases">
        <authorList>
            <person name="Peterson S.W."/>
        </authorList>
    </citation>
    <scope>NUCLEOTIDE SEQUENCE [LARGE SCALE GENOMIC DNA]</scope>
    <source>
        <strain evidence="2 3">DSM 15102</strain>
    </source>
</reference>
<evidence type="ECO:0000313" key="2">
    <source>
        <dbReference type="EMBL" id="SJZ74645.1"/>
    </source>
</evidence>
<dbReference type="AlphaFoldDB" id="A0A1T4N6C1"/>
<name>A0A1T4N6C1_9FIRM</name>